<keyword evidence="2" id="KW-1185">Reference proteome</keyword>
<dbReference type="OrthoDB" id="8188574at2759"/>
<feature type="chain" id="PRO_5027739521" evidence="1">
    <location>
        <begin position="23"/>
        <end position="144"/>
    </location>
</feature>
<reference evidence="3" key="1">
    <citation type="submission" date="2025-08" db="UniProtKB">
        <authorList>
            <consortium name="RefSeq"/>
        </authorList>
    </citation>
    <scope>IDENTIFICATION</scope>
    <source>
        <strain evidence="3">15112-1751.03</strain>
        <tissue evidence="3">Whole Adult</tissue>
    </source>
</reference>
<keyword evidence="1" id="KW-0732">Signal</keyword>
<proteinExistence type="predicted"/>
<sequence>MSLRVFILSLLLCVLHSQNVRGLIVPEEVASGLSYSYGFIPKIKKGIDSRFGVGWRFGKHADFQLQLELGPQFETRPLGVLTKKRQATNSKNQLDRLRMFQQSGLEKFPEKPQMKPNVVNQLQQLYKMAGESTEATPTTTEMFN</sequence>
<evidence type="ECO:0000256" key="1">
    <source>
        <dbReference type="SAM" id="SignalP"/>
    </source>
</evidence>
<evidence type="ECO:0000313" key="3">
    <source>
        <dbReference type="RefSeq" id="XP_034097908.1"/>
    </source>
</evidence>
<dbReference type="RefSeq" id="XP_034097908.1">
    <property type="nucleotide sequence ID" value="XM_034242017.2"/>
</dbReference>
<dbReference type="Proteomes" id="UP000515160">
    <property type="component" value="Chromosome 2L"/>
</dbReference>
<accession>A0A6P8WF50</accession>
<gene>
    <name evidence="3" type="primary">LOC117563616</name>
</gene>
<evidence type="ECO:0000313" key="2">
    <source>
        <dbReference type="Proteomes" id="UP000515160"/>
    </source>
</evidence>
<dbReference type="AlphaFoldDB" id="A0A6P8WF50"/>
<dbReference type="GeneID" id="117563616"/>
<protein>
    <submittedName>
        <fullName evidence="3">Uncharacterized protein LOC117563616</fullName>
    </submittedName>
</protein>
<feature type="signal peptide" evidence="1">
    <location>
        <begin position="1"/>
        <end position="22"/>
    </location>
</feature>
<name>A0A6P8WF50_DROAB</name>
<organism evidence="2 3">
    <name type="scientific">Drosophila albomicans</name>
    <name type="common">Fruit fly</name>
    <dbReference type="NCBI Taxonomy" id="7291"/>
    <lineage>
        <taxon>Eukaryota</taxon>
        <taxon>Metazoa</taxon>
        <taxon>Ecdysozoa</taxon>
        <taxon>Arthropoda</taxon>
        <taxon>Hexapoda</taxon>
        <taxon>Insecta</taxon>
        <taxon>Pterygota</taxon>
        <taxon>Neoptera</taxon>
        <taxon>Endopterygota</taxon>
        <taxon>Diptera</taxon>
        <taxon>Brachycera</taxon>
        <taxon>Muscomorpha</taxon>
        <taxon>Ephydroidea</taxon>
        <taxon>Drosophilidae</taxon>
        <taxon>Drosophila</taxon>
    </lineage>
</organism>